<evidence type="ECO:0000256" key="1">
    <source>
        <dbReference type="ARBA" id="ARBA00022612"/>
    </source>
</evidence>
<keyword evidence="3" id="KW-0378">Hydrolase</keyword>
<sequence>MPSGAWKGNEVGGVRRSIRMLSMGPAEIRLDESGEHPRLVGYASVFFDGTAKTEFRLWEDMVERIMPGAFDKTLKAKDDVRALFNHDPSMILGRTTAGTVELETDKRGLKYSIDLGSTTIAEDVVKHIRRGDVSGSSFGFEVTDVEHRMEDKVNIREITGVKLFDVGPVTFPAYEATDVVVRQDEMAEIRSELAEWRAKRTGSRVNSKRAQRMALTNHTQELQSGRKW</sequence>
<keyword evidence="1" id="KW-1188">Viral release from host cell</keyword>
<gene>
    <name evidence="6" type="ORF">LCGC14_0863910</name>
</gene>
<evidence type="ECO:0000313" key="6">
    <source>
        <dbReference type="EMBL" id="KKN27507.1"/>
    </source>
</evidence>
<proteinExistence type="predicted"/>
<keyword evidence="2" id="KW-0645">Protease</keyword>
<organism evidence="6">
    <name type="scientific">marine sediment metagenome</name>
    <dbReference type="NCBI Taxonomy" id="412755"/>
    <lineage>
        <taxon>unclassified sequences</taxon>
        <taxon>metagenomes</taxon>
        <taxon>ecological metagenomes</taxon>
    </lineage>
</organism>
<dbReference type="GO" id="GO:0006508">
    <property type="term" value="P:proteolysis"/>
    <property type="evidence" value="ECO:0007669"/>
    <property type="project" value="UniProtKB-KW"/>
</dbReference>
<dbReference type="InterPro" id="IPR054613">
    <property type="entry name" value="Peptidase_S78_dom"/>
</dbReference>
<evidence type="ECO:0000256" key="4">
    <source>
        <dbReference type="SAM" id="MobiDB-lite"/>
    </source>
</evidence>
<protein>
    <recommendedName>
        <fullName evidence="5">Prohead serine protease domain-containing protein</fullName>
    </recommendedName>
</protein>
<feature type="compositionally biased region" description="Polar residues" evidence="4">
    <location>
        <begin position="214"/>
        <end position="228"/>
    </location>
</feature>
<dbReference type="NCBIfam" id="TIGR01543">
    <property type="entry name" value="proheadase_HK97"/>
    <property type="match status" value="1"/>
</dbReference>
<feature type="region of interest" description="Disordered" evidence="4">
    <location>
        <begin position="205"/>
        <end position="228"/>
    </location>
</feature>
<reference evidence="6" key="1">
    <citation type="journal article" date="2015" name="Nature">
        <title>Complex archaea that bridge the gap between prokaryotes and eukaryotes.</title>
        <authorList>
            <person name="Spang A."/>
            <person name="Saw J.H."/>
            <person name="Jorgensen S.L."/>
            <person name="Zaremba-Niedzwiedzka K."/>
            <person name="Martijn J."/>
            <person name="Lind A.E."/>
            <person name="van Eijk R."/>
            <person name="Schleper C."/>
            <person name="Guy L."/>
            <person name="Ettema T.J."/>
        </authorList>
    </citation>
    <scope>NUCLEOTIDE SEQUENCE</scope>
</reference>
<name>A0A0F9PS28_9ZZZZ</name>
<dbReference type="InterPro" id="IPR006433">
    <property type="entry name" value="Prohead_protease"/>
</dbReference>
<dbReference type="AlphaFoldDB" id="A0A0F9PS28"/>
<evidence type="ECO:0000259" key="5">
    <source>
        <dbReference type="Pfam" id="PF04586"/>
    </source>
</evidence>
<dbReference type="GO" id="GO:0008233">
    <property type="term" value="F:peptidase activity"/>
    <property type="evidence" value="ECO:0007669"/>
    <property type="project" value="UniProtKB-KW"/>
</dbReference>
<feature type="domain" description="Prohead serine protease" evidence="5">
    <location>
        <begin position="27"/>
        <end position="189"/>
    </location>
</feature>
<accession>A0A0F9PS28</accession>
<evidence type="ECO:0000256" key="3">
    <source>
        <dbReference type="ARBA" id="ARBA00022801"/>
    </source>
</evidence>
<dbReference type="EMBL" id="LAZR01002631">
    <property type="protein sequence ID" value="KKN27507.1"/>
    <property type="molecule type" value="Genomic_DNA"/>
</dbReference>
<evidence type="ECO:0000256" key="2">
    <source>
        <dbReference type="ARBA" id="ARBA00022670"/>
    </source>
</evidence>
<dbReference type="Pfam" id="PF04586">
    <property type="entry name" value="Peptidase_S78"/>
    <property type="match status" value="1"/>
</dbReference>
<comment type="caution">
    <text evidence="6">The sequence shown here is derived from an EMBL/GenBank/DDBJ whole genome shotgun (WGS) entry which is preliminary data.</text>
</comment>